<feature type="domain" description="GmrSD restriction endonucleases N-terminal" evidence="1">
    <location>
        <begin position="28"/>
        <end position="245"/>
    </location>
</feature>
<sequence length="763" mass="91114">MNINYTLLDILTNNIFVWKNIAKEHIQIENGIEIPMIQRDYAQGRNDEKTAYIREKFLKDLHSVMRESQNGSDKYLNLDFVYGYIENSTFIPLDGQQRLTTLYIIYWFLAFKDDVSFYENGLHLFSYKTRQSAKEFLKSLNKDENIEKIRIETEENTQKIVCTIKNQPWYNLNWDYDPTVKGILQTLEEVSKLFSDISFETLKEKRPVNFHFLQINEYGLGDNLYIKMNARGKPLADFENFKASFENVISSHKSSKFFIEKIDGVWLDAFWKFTIESFNKTVDVEQDVSKFTKRCDELMLSFIRKITEYLYYKDNIGRNYQFNDVAIDIIYSKEENLQILIQIFDLVIGLGYNEWVDYFGDIFSEKFQKDRIAINQPSLNPILKIFNNDNFSHFENLLLFGWLNYIAKADSINVTSDLKDFLRIIRNYINNINQKNKTSLDSELRTDYYNDILNTVFSLSISNPFQNLNTTPVSFRKEYIQYEIAKYNLFQDDIFRKDLIFKIEDHSTLRGLIFNFDFTSYTNDELQNITDNFYSLYREVSYQDIIRLLLCFGDYSINVGYSNLGEFRFFGQKGKWHRVLASPDEEIKSNFEELFKIFSKENISDWQNFIETKVSENIESYKDSWLWYCLNPKYKTILDHPIYTKNYENKVEIFYNQSLNSYHHNPFVFWFRYHSPQNVRIHINESDSCAQYSNFSRLHLKNGVELEQINNSWVVYNLDKEFNHSSFKFEEERNCYILSCENLIDELIPLVEVLNLYESNSDI</sequence>
<dbReference type="AlphaFoldDB" id="A0A1N7MBY7"/>
<evidence type="ECO:0000313" key="3">
    <source>
        <dbReference type="Proteomes" id="UP000186744"/>
    </source>
</evidence>
<accession>A0A1N7MBY7</accession>
<keyword evidence="3" id="KW-1185">Reference proteome</keyword>
<dbReference type="InterPro" id="IPR004919">
    <property type="entry name" value="GmrSD_N"/>
</dbReference>
<dbReference type="Pfam" id="PF03235">
    <property type="entry name" value="GmrSD_N"/>
    <property type="match status" value="1"/>
</dbReference>
<proteinExistence type="predicted"/>
<dbReference type="RefSeq" id="WP_076551541.1">
    <property type="nucleotide sequence ID" value="NZ_FTOL01000002.1"/>
</dbReference>
<gene>
    <name evidence="2" type="ORF">SAMN05421786_102448</name>
</gene>
<evidence type="ECO:0000259" key="1">
    <source>
        <dbReference type="Pfam" id="PF03235"/>
    </source>
</evidence>
<protein>
    <recommendedName>
        <fullName evidence="1">GmrSD restriction endonucleases N-terminal domain-containing protein</fullName>
    </recommendedName>
</protein>
<dbReference type="STRING" id="373668.SAMN05421786_102448"/>
<reference evidence="3" key="1">
    <citation type="submission" date="2017-01" db="EMBL/GenBank/DDBJ databases">
        <authorList>
            <person name="Varghese N."/>
            <person name="Submissions S."/>
        </authorList>
    </citation>
    <scope>NUCLEOTIDE SEQUENCE [LARGE SCALE GENOMIC DNA]</scope>
    <source>
        <strain evidence="3">DSM 18017</strain>
    </source>
</reference>
<dbReference type="Proteomes" id="UP000186744">
    <property type="component" value="Unassembled WGS sequence"/>
</dbReference>
<dbReference type="EMBL" id="FTOL01000002">
    <property type="protein sequence ID" value="SIS83568.1"/>
    <property type="molecule type" value="Genomic_DNA"/>
</dbReference>
<evidence type="ECO:0000313" key="2">
    <source>
        <dbReference type="EMBL" id="SIS83568.1"/>
    </source>
</evidence>
<name>A0A1N7MBY7_9FLAO</name>
<organism evidence="2 3">
    <name type="scientific">Chryseobacterium ureilyticum</name>
    <dbReference type="NCBI Taxonomy" id="373668"/>
    <lineage>
        <taxon>Bacteria</taxon>
        <taxon>Pseudomonadati</taxon>
        <taxon>Bacteroidota</taxon>
        <taxon>Flavobacteriia</taxon>
        <taxon>Flavobacteriales</taxon>
        <taxon>Weeksellaceae</taxon>
        <taxon>Chryseobacterium group</taxon>
        <taxon>Chryseobacterium</taxon>
    </lineage>
</organism>
<dbReference type="OrthoDB" id="3654724at2"/>